<dbReference type="Pfam" id="PF01381">
    <property type="entry name" value="HTH_3"/>
    <property type="match status" value="1"/>
</dbReference>
<dbReference type="CDD" id="cd00093">
    <property type="entry name" value="HTH_XRE"/>
    <property type="match status" value="1"/>
</dbReference>
<accession>A0A5V4L9V8</accession>
<dbReference type="PANTHER" id="PTHR46797:SF1">
    <property type="entry name" value="METHYLPHOSPHONATE SYNTHASE"/>
    <property type="match status" value="1"/>
</dbReference>
<dbReference type="GO" id="GO:0005829">
    <property type="term" value="C:cytosol"/>
    <property type="evidence" value="ECO:0007669"/>
    <property type="project" value="TreeGrafter"/>
</dbReference>
<dbReference type="InterPro" id="IPR001387">
    <property type="entry name" value="Cro/C1-type_HTH"/>
</dbReference>
<dbReference type="GO" id="GO:0003677">
    <property type="term" value="F:DNA binding"/>
    <property type="evidence" value="ECO:0007669"/>
    <property type="project" value="UniProtKB-KW"/>
</dbReference>
<evidence type="ECO:0000256" key="1">
    <source>
        <dbReference type="ARBA" id="ARBA00023125"/>
    </source>
</evidence>
<comment type="caution">
    <text evidence="3">The sequence shown here is derived from an EMBL/GenBank/DDBJ whole genome shotgun (WGS) entry which is preliminary data.</text>
</comment>
<dbReference type="SMART" id="SM00530">
    <property type="entry name" value="HTH_XRE"/>
    <property type="match status" value="1"/>
</dbReference>
<proteinExistence type="predicted"/>
<dbReference type="InterPro" id="IPR050807">
    <property type="entry name" value="TransReg_Diox_bact_type"/>
</dbReference>
<dbReference type="GO" id="GO:0003700">
    <property type="term" value="F:DNA-binding transcription factor activity"/>
    <property type="evidence" value="ECO:0007669"/>
    <property type="project" value="TreeGrafter"/>
</dbReference>
<evidence type="ECO:0000259" key="2">
    <source>
        <dbReference type="PROSITE" id="PS50943"/>
    </source>
</evidence>
<dbReference type="EMBL" id="AAHBKJ010000017">
    <property type="protein sequence ID" value="EBU2435272.1"/>
    <property type="molecule type" value="Genomic_DNA"/>
</dbReference>
<keyword evidence="1" id="KW-0238">DNA-binding</keyword>
<feature type="domain" description="HTH cro/C1-type" evidence="2">
    <location>
        <begin position="7"/>
        <end position="61"/>
    </location>
</feature>
<organism evidence="3">
    <name type="scientific">Salmonella enterica</name>
    <name type="common">Salmonella choleraesuis</name>
    <dbReference type="NCBI Taxonomy" id="28901"/>
    <lineage>
        <taxon>Bacteria</taxon>
        <taxon>Pseudomonadati</taxon>
        <taxon>Pseudomonadota</taxon>
        <taxon>Gammaproteobacteria</taxon>
        <taxon>Enterobacterales</taxon>
        <taxon>Enterobacteriaceae</taxon>
        <taxon>Salmonella</taxon>
    </lineage>
</organism>
<dbReference type="PANTHER" id="PTHR46797">
    <property type="entry name" value="HTH-TYPE TRANSCRIPTIONAL REGULATOR"/>
    <property type="match status" value="1"/>
</dbReference>
<dbReference type="Gene3D" id="1.10.260.40">
    <property type="entry name" value="lambda repressor-like DNA-binding domains"/>
    <property type="match status" value="1"/>
</dbReference>
<evidence type="ECO:0000313" key="3">
    <source>
        <dbReference type="EMBL" id="EBU2435272.1"/>
    </source>
</evidence>
<sequence length="101" mass="10944">MNLGQAIKLCRTRRGVSQADLARQAECSVSYLSMLENNKRDPTLSTMTKIALALRVPVGILFFLGAEGGDLDGIDKTLQGELARTALELLNEPASNQRALI</sequence>
<dbReference type="InterPro" id="IPR010982">
    <property type="entry name" value="Lambda_DNA-bd_dom_sf"/>
</dbReference>
<gene>
    <name evidence="3" type="ORF">CRJ19_09815</name>
</gene>
<protein>
    <submittedName>
        <fullName evidence="3">Helix-turn-helix transcriptional regulator</fullName>
    </submittedName>
</protein>
<dbReference type="SUPFAM" id="SSF47413">
    <property type="entry name" value="lambda repressor-like DNA-binding domains"/>
    <property type="match status" value="1"/>
</dbReference>
<dbReference type="PROSITE" id="PS50943">
    <property type="entry name" value="HTH_CROC1"/>
    <property type="match status" value="1"/>
</dbReference>
<name>A0A5V4L9V8_SALER</name>
<reference evidence="3" key="1">
    <citation type="submission" date="2018-07" db="EMBL/GenBank/DDBJ databases">
        <authorList>
            <consortium name="GenomeTrakr network: Whole genome sequencing for foodborne pathogen traceback"/>
        </authorList>
    </citation>
    <scope>NUCLEOTIDE SEQUENCE</scope>
    <source>
        <strain evidence="3">CFSAN070570</strain>
    </source>
</reference>
<dbReference type="AlphaFoldDB" id="A0A5V4L9V8"/>